<sequence length="206" mass="23504">MDLRLLLGLIRKHKPGATAGWETVGCAYNKYATAAERKLREPNALRVKFEKLCKAAKSTDDTDCSWDVTEIIEHFAIPDTEQGYESEGDPEVEAMPVAKRGRVTYRASPAASEVHDALDPSDVHHRGAVPDMLANWSTAMMLRLEIADLREELRDSERRAYELQSQLNTARMQLIMSGFWEQIESRQALVAEVEHEPRHRRHLSRH</sequence>
<dbReference type="AlphaFoldDB" id="A0A067N391"/>
<proteinExistence type="predicted"/>
<organism evidence="2 3">
    <name type="scientific">Botryobasidium botryosum (strain FD-172 SS1)</name>
    <dbReference type="NCBI Taxonomy" id="930990"/>
    <lineage>
        <taxon>Eukaryota</taxon>
        <taxon>Fungi</taxon>
        <taxon>Dikarya</taxon>
        <taxon>Basidiomycota</taxon>
        <taxon>Agaricomycotina</taxon>
        <taxon>Agaricomycetes</taxon>
        <taxon>Cantharellales</taxon>
        <taxon>Botryobasidiaceae</taxon>
        <taxon>Botryobasidium</taxon>
    </lineage>
</organism>
<dbReference type="EMBL" id="KL198021">
    <property type="protein sequence ID" value="KDQ18612.1"/>
    <property type="molecule type" value="Genomic_DNA"/>
</dbReference>
<name>A0A067N391_BOTB1</name>
<feature type="coiled-coil region" evidence="1">
    <location>
        <begin position="139"/>
        <end position="173"/>
    </location>
</feature>
<reference evidence="3" key="1">
    <citation type="journal article" date="2014" name="Proc. Natl. Acad. Sci. U.S.A.">
        <title>Extensive sampling of basidiomycete genomes demonstrates inadequacy of the white-rot/brown-rot paradigm for wood decay fungi.</title>
        <authorList>
            <person name="Riley R."/>
            <person name="Salamov A.A."/>
            <person name="Brown D.W."/>
            <person name="Nagy L.G."/>
            <person name="Floudas D."/>
            <person name="Held B.W."/>
            <person name="Levasseur A."/>
            <person name="Lombard V."/>
            <person name="Morin E."/>
            <person name="Otillar R."/>
            <person name="Lindquist E.A."/>
            <person name="Sun H."/>
            <person name="LaButti K.M."/>
            <person name="Schmutz J."/>
            <person name="Jabbour D."/>
            <person name="Luo H."/>
            <person name="Baker S.E."/>
            <person name="Pisabarro A.G."/>
            <person name="Walton J.D."/>
            <person name="Blanchette R.A."/>
            <person name="Henrissat B."/>
            <person name="Martin F."/>
            <person name="Cullen D."/>
            <person name="Hibbett D.S."/>
            <person name="Grigoriev I.V."/>
        </authorList>
    </citation>
    <scope>NUCLEOTIDE SEQUENCE [LARGE SCALE GENOMIC DNA]</scope>
    <source>
        <strain evidence="3">FD-172 SS1</strain>
    </source>
</reference>
<dbReference type="InParanoid" id="A0A067N391"/>
<keyword evidence="1" id="KW-0175">Coiled coil</keyword>
<keyword evidence="3" id="KW-1185">Reference proteome</keyword>
<dbReference type="HOGENOM" id="CLU_1331752_0_0_1"/>
<accession>A0A067N391</accession>
<evidence type="ECO:0000313" key="2">
    <source>
        <dbReference type="EMBL" id="KDQ18612.1"/>
    </source>
</evidence>
<gene>
    <name evidence="2" type="ORF">BOTBODRAFT_185162</name>
</gene>
<protein>
    <submittedName>
        <fullName evidence="2">Uncharacterized protein</fullName>
    </submittedName>
</protein>
<evidence type="ECO:0000256" key="1">
    <source>
        <dbReference type="SAM" id="Coils"/>
    </source>
</evidence>
<evidence type="ECO:0000313" key="3">
    <source>
        <dbReference type="Proteomes" id="UP000027195"/>
    </source>
</evidence>
<dbReference type="Proteomes" id="UP000027195">
    <property type="component" value="Unassembled WGS sequence"/>
</dbReference>